<gene>
    <name evidence="5" type="primary">frr</name>
    <name evidence="8" type="ORF">A2024_12515</name>
</gene>
<feature type="domain" description="Ribosome recycling factor" evidence="7">
    <location>
        <begin position="20"/>
        <end position="183"/>
    </location>
</feature>
<comment type="function">
    <text evidence="5">Responsible for the release of ribosomes from messenger RNA at the termination of protein biosynthesis. May increase the efficiency of translation by recycling ribosomes from one round of translation to another.</text>
</comment>
<accession>A0A1F5RB31</accession>
<dbReference type="GO" id="GO:0006415">
    <property type="term" value="P:translational termination"/>
    <property type="evidence" value="ECO:0007669"/>
    <property type="project" value="UniProtKB-UniRule"/>
</dbReference>
<dbReference type="Gene3D" id="1.10.132.20">
    <property type="entry name" value="Ribosome-recycling factor"/>
    <property type="match status" value="1"/>
</dbReference>
<evidence type="ECO:0000313" key="8">
    <source>
        <dbReference type="EMBL" id="OGF11231.1"/>
    </source>
</evidence>
<keyword evidence="4 5" id="KW-0648">Protein biosynthesis</keyword>
<dbReference type="SUPFAM" id="SSF55194">
    <property type="entry name" value="Ribosome recycling factor, RRF"/>
    <property type="match status" value="1"/>
</dbReference>
<dbReference type="Proteomes" id="UP000177230">
    <property type="component" value="Unassembled WGS sequence"/>
</dbReference>
<keyword evidence="3 5" id="KW-0963">Cytoplasm</keyword>
<name>A0A1F5RB31_9BACT</name>
<proteinExistence type="inferred from homology"/>
<evidence type="ECO:0000256" key="6">
    <source>
        <dbReference type="SAM" id="MobiDB-lite"/>
    </source>
</evidence>
<dbReference type="Pfam" id="PF01765">
    <property type="entry name" value="RRF"/>
    <property type="match status" value="1"/>
</dbReference>
<comment type="caution">
    <text evidence="8">The sequence shown here is derived from an EMBL/GenBank/DDBJ whole genome shotgun (WGS) entry which is preliminary data.</text>
</comment>
<dbReference type="InterPro" id="IPR023584">
    <property type="entry name" value="Ribosome_recyc_fac_dom"/>
</dbReference>
<dbReference type="PANTHER" id="PTHR20982:SF3">
    <property type="entry name" value="MITOCHONDRIAL RIBOSOME RECYCLING FACTOR PSEUDO 1"/>
    <property type="match status" value="1"/>
</dbReference>
<dbReference type="GO" id="GO:0005737">
    <property type="term" value="C:cytoplasm"/>
    <property type="evidence" value="ECO:0007669"/>
    <property type="project" value="UniProtKB-SubCell"/>
</dbReference>
<dbReference type="Gene3D" id="3.30.1360.40">
    <property type="match status" value="1"/>
</dbReference>
<organism evidence="8 9">
    <name type="scientific">Candidatus Edwardsbacteria bacterium GWF2_54_11</name>
    <dbReference type="NCBI Taxonomy" id="1817851"/>
    <lineage>
        <taxon>Bacteria</taxon>
        <taxon>Candidatus Edwardsiibacteriota</taxon>
    </lineage>
</organism>
<sequence>MLPQLYQELERKMAKAVDVLKGEYSGIRTGRANPALLDGIKVMSYGNLTALNQVAGISVPESRMLVIQPWDKTLIPEIEKAIMKSELGLNPINDGKVIRLPIPTLTEERRHELVKLVKKMSEESKVAVRNIRREANDEIKKLEKDKKVSEDESKKAHDRTQEYTNKFIEQIEETLARKEKEIMEV</sequence>
<evidence type="ECO:0000256" key="5">
    <source>
        <dbReference type="HAMAP-Rule" id="MF_00040"/>
    </source>
</evidence>
<evidence type="ECO:0000256" key="4">
    <source>
        <dbReference type="ARBA" id="ARBA00022917"/>
    </source>
</evidence>
<evidence type="ECO:0000259" key="7">
    <source>
        <dbReference type="Pfam" id="PF01765"/>
    </source>
</evidence>
<dbReference type="InterPro" id="IPR036191">
    <property type="entry name" value="RRF_sf"/>
</dbReference>
<dbReference type="InterPro" id="IPR002661">
    <property type="entry name" value="Ribosome_recyc_fac"/>
</dbReference>
<evidence type="ECO:0000256" key="2">
    <source>
        <dbReference type="ARBA" id="ARBA00005912"/>
    </source>
</evidence>
<evidence type="ECO:0000256" key="1">
    <source>
        <dbReference type="ARBA" id="ARBA00004496"/>
    </source>
</evidence>
<dbReference type="AlphaFoldDB" id="A0A1F5RB31"/>
<feature type="region of interest" description="Disordered" evidence="6">
    <location>
        <begin position="139"/>
        <end position="161"/>
    </location>
</feature>
<dbReference type="GO" id="GO:0043023">
    <property type="term" value="F:ribosomal large subunit binding"/>
    <property type="evidence" value="ECO:0007669"/>
    <property type="project" value="TreeGrafter"/>
</dbReference>
<protein>
    <recommendedName>
        <fullName evidence="5">Ribosome-recycling factor</fullName>
        <shortName evidence="5">RRF</shortName>
    </recommendedName>
    <alternativeName>
        <fullName evidence="5">Ribosome-releasing factor</fullName>
    </alternativeName>
</protein>
<dbReference type="CDD" id="cd00520">
    <property type="entry name" value="RRF"/>
    <property type="match status" value="1"/>
</dbReference>
<evidence type="ECO:0000256" key="3">
    <source>
        <dbReference type="ARBA" id="ARBA00022490"/>
    </source>
</evidence>
<dbReference type="EMBL" id="MFFM01000036">
    <property type="protein sequence ID" value="OGF11231.1"/>
    <property type="molecule type" value="Genomic_DNA"/>
</dbReference>
<dbReference type="PANTHER" id="PTHR20982">
    <property type="entry name" value="RIBOSOME RECYCLING FACTOR"/>
    <property type="match status" value="1"/>
</dbReference>
<dbReference type="HAMAP" id="MF_00040">
    <property type="entry name" value="RRF"/>
    <property type="match status" value="1"/>
</dbReference>
<comment type="subcellular location">
    <subcellularLocation>
        <location evidence="1 5">Cytoplasm</location>
    </subcellularLocation>
</comment>
<reference evidence="8 9" key="1">
    <citation type="journal article" date="2016" name="Nat. Commun.">
        <title>Thousands of microbial genomes shed light on interconnected biogeochemical processes in an aquifer system.</title>
        <authorList>
            <person name="Anantharaman K."/>
            <person name="Brown C.T."/>
            <person name="Hug L.A."/>
            <person name="Sharon I."/>
            <person name="Castelle C.J."/>
            <person name="Probst A.J."/>
            <person name="Thomas B.C."/>
            <person name="Singh A."/>
            <person name="Wilkins M.J."/>
            <person name="Karaoz U."/>
            <person name="Brodie E.L."/>
            <person name="Williams K.H."/>
            <person name="Hubbard S.S."/>
            <person name="Banfield J.F."/>
        </authorList>
    </citation>
    <scope>NUCLEOTIDE SEQUENCE [LARGE SCALE GENOMIC DNA]</scope>
</reference>
<dbReference type="FunFam" id="1.10.132.20:FF:000001">
    <property type="entry name" value="Ribosome-recycling factor"/>
    <property type="match status" value="1"/>
</dbReference>
<dbReference type="FunFam" id="3.30.1360.40:FF:000001">
    <property type="entry name" value="Ribosome-recycling factor"/>
    <property type="match status" value="1"/>
</dbReference>
<evidence type="ECO:0000313" key="9">
    <source>
        <dbReference type="Proteomes" id="UP000177230"/>
    </source>
</evidence>
<dbReference type="NCBIfam" id="TIGR00496">
    <property type="entry name" value="frr"/>
    <property type="match status" value="1"/>
</dbReference>
<comment type="similarity">
    <text evidence="2 5">Belongs to the RRF family.</text>
</comment>